<evidence type="ECO:0000313" key="5">
    <source>
        <dbReference type="RefSeq" id="XP_022717719.1"/>
    </source>
</evidence>
<protein>
    <submittedName>
        <fullName evidence="5">TMV resistance protein N-like</fullName>
    </submittedName>
</protein>
<feature type="domain" description="TIR" evidence="3">
    <location>
        <begin position="15"/>
        <end position="161"/>
    </location>
</feature>
<dbReference type="SMART" id="SM00255">
    <property type="entry name" value="TIR"/>
    <property type="match status" value="1"/>
</dbReference>
<dbReference type="Proteomes" id="UP000515121">
    <property type="component" value="Unplaced"/>
</dbReference>
<name>A0A6P5WNY5_DURZI</name>
<gene>
    <name evidence="5" type="primary">LOC111276200</name>
</gene>
<dbReference type="Pfam" id="PF01582">
    <property type="entry name" value="TIR"/>
    <property type="match status" value="1"/>
</dbReference>
<dbReference type="SUPFAM" id="SSF52200">
    <property type="entry name" value="Toll/Interleukin receptor TIR domain"/>
    <property type="match status" value="1"/>
</dbReference>
<evidence type="ECO:0000256" key="1">
    <source>
        <dbReference type="ARBA" id="ARBA00023027"/>
    </source>
</evidence>
<dbReference type="PANTHER" id="PTHR32009">
    <property type="entry name" value="TMV RESISTANCE PROTEIN N-LIKE"/>
    <property type="match status" value="1"/>
</dbReference>
<accession>A0A6P5WNY5</accession>
<dbReference type="AlphaFoldDB" id="A0A6P5WNY5"/>
<evidence type="ECO:0000256" key="2">
    <source>
        <dbReference type="SAM" id="Coils"/>
    </source>
</evidence>
<evidence type="ECO:0000313" key="4">
    <source>
        <dbReference type="Proteomes" id="UP000515121"/>
    </source>
</evidence>
<dbReference type="PROSITE" id="PS50104">
    <property type="entry name" value="TIR"/>
    <property type="match status" value="1"/>
</dbReference>
<sequence length="161" mass="18710">MVTPSSLSSSSTYPWKYDIFLSFRSEDTRKNFTDHLYAALVGSKINTFKDDKNLERGKDIAPEILKAIGESWGSIIVFSKGYASSSWCLDELAEIVKQRKEREHQVFPIFYYVEAFDLKHQREKAEKDVDMHEKENKDQTERWRDALSEAVGINGYTLKDQ</sequence>
<dbReference type="PANTHER" id="PTHR32009:SF121">
    <property type="entry name" value="SIMILAR TO PART OF DISEASE RESISTANCE PROTEIN-RELATED"/>
    <property type="match status" value="1"/>
</dbReference>
<dbReference type="RefSeq" id="XP_022717719.1">
    <property type="nucleotide sequence ID" value="XM_022861984.1"/>
</dbReference>
<dbReference type="FunFam" id="3.40.50.10140:FF:000007">
    <property type="entry name" value="Disease resistance protein (TIR-NBS-LRR class)"/>
    <property type="match status" value="1"/>
</dbReference>
<keyword evidence="2" id="KW-0175">Coiled coil</keyword>
<dbReference type="GO" id="GO:0007165">
    <property type="term" value="P:signal transduction"/>
    <property type="evidence" value="ECO:0007669"/>
    <property type="project" value="InterPro"/>
</dbReference>
<proteinExistence type="predicted"/>
<evidence type="ECO:0000259" key="3">
    <source>
        <dbReference type="PROSITE" id="PS50104"/>
    </source>
</evidence>
<keyword evidence="1" id="KW-0520">NAD</keyword>
<dbReference type="InterPro" id="IPR000157">
    <property type="entry name" value="TIR_dom"/>
</dbReference>
<dbReference type="InterPro" id="IPR035897">
    <property type="entry name" value="Toll_tir_struct_dom_sf"/>
</dbReference>
<dbReference type="Gene3D" id="3.40.50.10140">
    <property type="entry name" value="Toll/interleukin-1 receptor homology (TIR) domain"/>
    <property type="match status" value="1"/>
</dbReference>
<keyword evidence="4" id="KW-1185">Reference proteome</keyword>
<organism evidence="4 5">
    <name type="scientific">Durio zibethinus</name>
    <name type="common">Durian</name>
    <dbReference type="NCBI Taxonomy" id="66656"/>
    <lineage>
        <taxon>Eukaryota</taxon>
        <taxon>Viridiplantae</taxon>
        <taxon>Streptophyta</taxon>
        <taxon>Embryophyta</taxon>
        <taxon>Tracheophyta</taxon>
        <taxon>Spermatophyta</taxon>
        <taxon>Magnoliopsida</taxon>
        <taxon>eudicotyledons</taxon>
        <taxon>Gunneridae</taxon>
        <taxon>Pentapetalae</taxon>
        <taxon>rosids</taxon>
        <taxon>malvids</taxon>
        <taxon>Malvales</taxon>
        <taxon>Malvaceae</taxon>
        <taxon>Helicteroideae</taxon>
        <taxon>Durio</taxon>
    </lineage>
</organism>
<reference evidence="5" key="1">
    <citation type="submission" date="2025-08" db="UniProtKB">
        <authorList>
            <consortium name="RefSeq"/>
        </authorList>
    </citation>
    <scope>IDENTIFICATION</scope>
    <source>
        <tissue evidence="5">Fruit stalk</tissue>
    </source>
</reference>
<dbReference type="OrthoDB" id="1735438at2759"/>
<dbReference type="KEGG" id="dzi:111276200"/>
<feature type="coiled-coil region" evidence="2">
    <location>
        <begin position="115"/>
        <end position="142"/>
    </location>
</feature>
<dbReference type="GeneID" id="111276200"/>